<accession>A0A059C3A8</accession>
<dbReference type="InParanoid" id="A0A059C3A8"/>
<proteinExistence type="predicted"/>
<name>A0A059C3A8_EUCGR</name>
<evidence type="ECO:0000313" key="1">
    <source>
        <dbReference type="EMBL" id="KCW72686.1"/>
    </source>
</evidence>
<organism evidence="1">
    <name type="scientific">Eucalyptus grandis</name>
    <name type="common">Flooded gum</name>
    <dbReference type="NCBI Taxonomy" id="71139"/>
    <lineage>
        <taxon>Eukaryota</taxon>
        <taxon>Viridiplantae</taxon>
        <taxon>Streptophyta</taxon>
        <taxon>Embryophyta</taxon>
        <taxon>Tracheophyta</taxon>
        <taxon>Spermatophyta</taxon>
        <taxon>Magnoliopsida</taxon>
        <taxon>eudicotyledons</taxon>
        <taxon>Gunneridae</taxon>
        <taxon>Pentapetalae</taxon>
        <taxon>rosids</taxon>
        <taxon>malvids</taxon>
        <taxon>Myrtales</taxon>
        <taxon>Myrtaceae</taxon>
        <taxon>Myrtoideae</taxon>
        <taxon>Eucalypteae</taxon>
        <taxon>Eucalyptus</taxon>
    </lineage>
</organism>
<protein>
    <submittedName>
        <fullName evidence="1">Uncharacterized protein</fullName>
    </submittedName>
</protein>
<gene>
    <name evidence="1" type="ORF">EUGRSUZ_E01143</name>
</gene>
<dbReference type="AlphaFoldDB" id="A0A059C3A8"/>
<dbReference type="EMBL" id="KK198757">
    <property type="protein sequence ID" value="KCW72686.1"/>
    <property type="molecule type" value="Genomic_DNA"/>
</dbReference>
<sequence length="72" mass="7973">MVASPSINGMRKMIHSYGGGFLLVLSSTRDHSYHARSTTEIATRRLSKVKTFVDLMTSIDVKSCKKLHGCIC</sequence>
<reference evidence="1" key="1">
    <citation type="submission" date="2013-07" db="EMBL/GenBank/DDBJ databases">
        <title>The genome of Eucalyptus grandis.</title>
        <authorList>
            <person name="Schmutz J."/>
            <person name="Hayes R."/>
            <person name="Myburg A."/>
            <person name="Tuskan G."/>
            <person name="Grattapaglia D."/>
            <person name="Rokhsar D.S."/>
        </authorList>
    </citation>
    <scope>NUCLEOTIDE SEQUENCE</scope>
    <source>
        <tissue evidence="1">Leaf extractions</tissue>
    </source>
</reference>
<dbReference type="Gramene" id="KCW72686">
    <property type="protein sequence ID" value="KCW72686"/>
    <property type="gene ID" value="EUGRSUZ_E01143"/>
</dbReference>